<dbReference type="InterPro" id="IPR008271">
    <property type="entry name" value="Ser/Thr_kinase_AS"/>
</dbReference>
<dbReference type="CDD" id="cd14193">
    <property type="entry name" value="STKc_MLCK4"/>
    <property type="match status" value="1"/>
</dbReference>
<evidence type="ECO:0000313" key="11">
    <source>
        <dbReference type="Proteomes" id="UP000281406"/>
    </source>
</evidence>
<keyword evidence="4 7" id="KW-0547">Nucleotide-binding</keyword>
<keyword evidence="2" id="KW-0723">Serine/threonine-protein kinase</keyword>
<feature type="compositionally biased region" description="Basic residues" evidence="8">
    <location>
        <begin position="19"/>
        <end position="29"/>
    </location>
</feature>
<evidence type="ECO:0000256" key="3">
    <source>
        <dbReference type="ARBA" id="ARBA00022679"/>
    </source>
</evidence>
<feature type="region of interest" description="Disordered" evidence="8">
    <location>
        <begin position="17"/>
        <end position="58"/>
    </location>
</feature>
<dbReference type="SUPFAM" id="SSF56112">
    <property type="entry name" value="Protein kinase-like (PK-like)"/>
    <property type="match status" value="1"/>
</dbReference>
<feature type="compositionally biased region" description="Basic and acidic residues" evidence="8">
    <location>
        <begin position="271"/>
        <end position="289"/>
    </location>
</feature>
<feature type="region of interest" description="Disordered" evidence="8">
    <location>
        <begin position="340"/>
        <end position="386"/>
    </location>
</feature>
<protein>
    <submittedName>
        <fullName evidence="10">Myosin light chain kinase family member 4</fullName>
    </submittedName>
</protein>
<evidence type="ECO:0000256" key="4">
    <source>
        <dbReference type="ARBA" id="ARBA00022741"/>
    </source>
</evidence>
<accession>A0A3N0XHZ5</accession>
<name>A0A3N0XHZ5_ANAGA</name>
<dbReference type="FunFam" id="3.30.200.20:FF:000196">
    <property type="entry name" value="Myosin light chain kinase family, member 4"/>
    <property type="match status" value="1"/>
</dbReference>
<dbReference type="GO" id="GO:0043065">
    <property type="term" value="P:positive regulation of apoptotic process"/>
    <property type="evidence" value="ECO:0007669"/>
    <property type="project" value="TreeGrafter"/>
</dbReference>
<organism evidence="10 11">
    <name type="scientific">Anabarilius grahami</name>
    <name type="common">Kanglang fish</name>
    <name type="synonym">Barilius grahami</name>
    <dbReference type="NCBI Taxonomy" id="495550"/>
    <lineage>
        <taxon>Eukaryota</taxon>
        <taxon>Metazoa</taxon>
        <taxon>Chordata</taxon>
        <taxon>Craniata</taxon>
        <taxon>Vertebrata</taxon>
        <taxon>Euteleostomi</taxon>
        <taxon>Actinopterygii</taxon>
        <taxon>Neopterygii</taxon>
        <taxon>Teleostei</taxon>
        <taxon>Ostariophysi</taxon>
        <taxon>Cypriniformes</taxon>
        <taxon>Xenocyprididae</taxon>
        <taxon>Xenocypridinae</taxon>
        <taxon>Xenocypridinae incertae sedis</taxon>
        <taxon>Anabarilius</taxon>
    </lineage>
</organism>
<dbReference type="PANTHER" id="PTHR24342:SF20">
    <property type="entry name" value="MYOSIN LIGHT CHAIN KINASE, SMOOTH MUSCLE"/>
    <property type="match status" value="1"/>
</dbReference>
<dbReference type="InterPro" id="IPR017441">
    <property type="entry name" value="Protein_kinase_ATP_BS"/>
</dbReference>
<dbReference type="PROSITE" id="PS00107">
    <property type="entry name" value="PROTEIN_KINASE_ATP"/>
    <property type="match status" value="1"/>
</dbReference>
<dbReference type="GO" id="GO:0004674">
    <property type="term" value="F:protein serine/threonine kinase activity"/>
    <property type="evidence" value="ECO:0007669"/>
    <property type="project" value="UniProtKB-KW"/>
</dbReference>
<dbReference type="Pfam" id="PF00069">
    <property type="entry name" value="Pkinase"/>
    <property type="match status" value="1"/>
</dbReference>
<dbReference type="GO" id="GO:0035556">
    <property type="term" value="P:intracellular signal transduction"/>
    <property type="evidence" value="ECO:0007669"/>
    <property type="project" value="TreeGrafter"/>
</dbReference>
<proteinExistence type="inferred from homology"/>
<keyword evidence="3" id="KW-0808">Transferase</keyword>
<feature type="domain" description="Protein kinase" evidence="9">
    <location>
        <begin position="423"/>
        <end position="678"/>
    </location>
</feature>
<dbReference type="Gene3D" id="1.10.510.10">
    <property type="entry name" value="Transferase(Phosphotransferase) domain 1"/>
    <property type="match status" value="1"/>
</dbReference>
<dbReference type="Proteomes" id="UP000281406">
    <property type="component" value="Unassembled WGS sequence"/>
</dbReference>
<reference evidence="10 11" key="1">
    <citation type="submission" date="2018-10" db="EMBL/GenBank/DDBJ databases">
        <title>Genome assembly for a Yunnan-Guizhou Plateau 3E fish, Anabarilius grahami (Regan), and its evolutionary and genetic applications.</title>
        <authorList>
            <person name="Jiang W."/>
        </authorList>
    </citation>
    <scope>NUCLEOTIDE SEQUENCE [LARGE SCALE GENOMIC DNA]</scope>
    <source>
        <strain evidence="10">AG-KIZ</strain>
        <tissue evidence="10">Muscle</tissue>
    </source>
</reference>
<dbReference type="GO" id="GO:0005524">
    <property type="term" value="F:ATP binding"/>
    <property type="evidence" value="ECO:0007669"/>
    <property type="project" value="UniProtKB-UniRule"/>
</dbReference>
<evidence type="ECO:0000259" key="9">
    <source>
        <dbReference type="PROSITE" id="PS50011"/>
    </source>
</evidence>
<feature type="compositionally biased region" description="Basic and acidic residues" evidence="8">
    <location>
        <begin position="168"/>
        <end position="179"/>
    </location>
</feature>
<gene>
    <name evidence="10" type="ORF">DPX16_20338</name>
</gene>
<dbReference type="InterPro" id="IPR000719">
    <property type="entry name" value="Prot_kinase_dom"/>
</dbReference>
<feature type="compositionally biased region" description="Low complexity" evidence="8">
    <location>
        <begin position="41"/>
        <end position="58"/>
    </location>
</feature>
<evidence type="ECO:0000256" key="5">
    <source>
        <dbReference type="ARBA" id="ARBA00022777"/>
    </source>
</evidence>
<dbReference type="InterPro" id="IPR011009">
    <property type="entry name" value="Kinase-like_dom_sf"/>
</dbReference>
<dbReference type="PANTHER" id="PTHR24342">
    <property type="entry name" value="SERINE/THREONINE-PROTEIN KINASE 17"/>
    <property type="match status" value="1"/>
</dbReference>
<dbReference type="OrthoDB" id="10260894at2759"/>
<dbReference type="FunFam" id="1.10.510.10:FF:000135">
    <property type="entry name" value="Putative myosin light chain kinase 3"/>
    <property type="match status" value="1"/>
</dbReference>
<comment type="caution">
    <text evidence="10">The sequence shown here is derived from an EMBL/GenBank/DDBJ whole genome shotgun (WGS) entry which is preliminary data.</text>
</comment>
<dbReference type="EMBL" id="RJVU01072567">
    <property type="protein sequence ID" value="ROI33824.1"/>
    <property type="molecule type" value="Genomic_DNA"/>
</dbReference>
<evidence type="ECO:0000256" key="1">
    <source>
        <dbReference type="ARBA" id="ARBA00006692"/>
    </source>
</evidence>
<feature type="compositionally biased region" description="Acidic residues" evidence="8">
    <location>
        <begin position="256"/>
        <end position="267"/>
    </location>
</feature>
<dbReference type="GO" id="GO:0005634">
    <property type="term" value="C:nucleus"/>
    <property type="evidence" value="ECO:0007669"/>
    <property type="project" value="TreeGrafter"/>
</dbReference>
<evidence type="ECO:0000256" key="7">
    <source>
        <dbReference type="PROSITE-ProRule" id="PRU10141"/>
    </source>
</evidence>
<feature type="binding site" evidence="7">
    <location>
        <position position="452"/>
    </location>
    <ligand>
        <name>ATP</name>
        <dbReference type="ChEBI" id="CHEBI:30616"/>
    </ligand>
</feature>
<keyword evidence="6 7" id="KW-0067">ATP-binding</keyword>
<feature type="region of interest" description="Disordered" evidence="8">
    <location>
        <begin position="238"/>
        <end position="327"/>
    </location>
</feature>
<evidence type="ECO:0000256" key="6">
    <source>
        <dbReference type="ARBA" id="ARBA00022840"/>
    </source>
</evidence>
<feature type="compositionally biased region" description="Basic and acidic residues" evidence="8">
    <location>
        <begin position="371"/>
        <end position="386"/>
    </location>
</feature>
<keyword evidence="5 10" id="KW-0418">Kinase</keyword>
<keyword evidence="11" id="KW-1185">Reference proteome</keyword>
<evidence type="ECO:0000256" key="2">
    <source>
        <dbReference type="ARBA" id="ARBA00022527"/>
    </source>
</evidence>
<evidence type="ECO:0000256" key="8">
    <source>
        <dbReference type="SAM" id="MobiDB-lite"/>
    </source>
</evidence>
<comment type="similarity">
    <text evidence="1">Belongs to the protein kinase superfamily. CAMK Ser/Thr protein kinase family.</text>
</comment>
<dbReference type="SMART" id="SM00220">
    <property type="entry name" value="S_TKc"/>
    <property type="match status" value="1"/>
</dbReference>
<evidence type="ECO:0000313" key="10">
    <source>
        <dbReference type="EMBL" id="ROI33824.1"/>
    </source>
</evidence>
<feature type="compositionally biased region" description="Basic and acidic residues" evidence="8">
    <location>
        <begin position="238"/>
        <end position="252"/>
    </location>
</feature>
<sequence>MSSNLVKSLARVYDPKPLHAQKRCGRATARKASLSTSNKRLSSPLSDQPSSKPSSSSALIHIEGQVNDLSGKMDKLLALQEASLRRLDAIGQDQGTATGGRSVEQMLCDVRVVIESVREKEEQQDQRLDSLERLVSGIQQVISFIAEVLKHSRLADLLKNTHSKSSSRFREKDGKEKSKVCSKGLKTQKKKKPLDASDLVQAGFEEVQKLNQQNNQLSQCTTETAAGTAAHLDLIEEEQKGESYKERKDDKQQAAVEDEAREQEIDAELLQIKEEDKKKEEKSSKKEEAIWLSEESQLVAPNSSGQTDESITVTPDSSEENLEITFSTKRHVADETLTDDLKKSRVEEASEEEDKELKEEEEAGLEAAEAGPEKPEEGTEEERKDAESVIDEYVIDSSPPPPAPFEHRLVTPKTHQITSYYTINKEEVLGGGRFGMVHKCVEKSSGLILAAKIIKARSQKEKEVVKCEIEVMNQLNHANLIQLYAAFESRHEIILVMEYVDGGELFDRIIDENYKLTELDTVLFIRQISEGLQYMHKMYILHLDLKPENILCVSRETNKVKIIDFGLARRYKPREKLRVNFGTPEFLAPEVINYEFVSFPTDMWSLGVITYMLLSGLSPFLGEDDNETLNNILACQWSFEEAEFADISEEAKDFITRLLVKSKSWRMSASQSLKHPWLSDRALHFRLHHKVSNSFEFVAKLVH</sequence>
<dbReference type="AlphaFoldDB" id="A0A3N0XHZ5"/>
<feature type="compositionally biased region" description="Polar residues" evidence="8">
    <location>
        <begin position="294"/>
        <end position="316"/>
    </location>
</feature>
<dbReference type="PROSITE" id="PS00108">
    <property type="entry name" value="PROTEIN_KINASE_ST"/>
    <property type="match status" value="1"/>
</dbReference>
<feature type="compositionally biased region" description="Acidic residues" evidence="8">
    <location>
        <begin position="349"/>
        <end position="364"/>
    </location>
</feature>
<dbReference type="Gene3D" id="3.30.200.20">
    <property type="entry name" value="Phosphorylase Kinase, domain 1"/>
    <property type="match status" value="1"/>
</dbReference>
<feature type="region of interest" description="Disordered" evidence="8">
    <location>
        <begin position="163"/>
        <end position="187"/>
    </location>
</feature>
<dbReference type="PROSITE" id="PS50011">
    <property type="entry name" value="PROTEIN_KINASE_DOM"/>
    <property type="match status" value="1"/>
</dbReference>